<sequence length="248" mass="29084">MAKSIFSVSSSFESNHKSILQVSVFLVRIIKQLSLIDDSFNSPIHCKEGFKDEQLDINKPEIVEQLSQLILETNKSDIKQHEKEENPTTDFSRDFGFHILFNFKLGNKEVFSITSVVGATKYEYIKVEYFNRDFEHSQNWYESVLKCLVNETNSRYASINIILSTFNDLKRPLNIKQPFGWFTYFSNDNEIQIPDDLEGVEYEHTEEGKYVILTRDDFTVSKEAYEVQRDRLLAIMKEVKERVPEYSL</sequence>
<reference evidence="1 2" key="1">
    <citation type="journal article" date="2013" name="Int. J. Syst. Evol. Microbiol.">
        <title>Aquimarina gracilis sp. nov., isolated from the gut microflora of a mussel, Mytilus coruscus, and emended description of Aquimarina spongiae.</title>
        <authorList>
            <person name="Park S.C."/>
            <person name="Choe H.N."/>
            <person name="Baik K.S."/>
            <person name="Seong C.N."/>
        </authorList>
    </citation>
    <scope>NUCLEOTIDE SEQUENCE [LARGE SCALE GENOMIC DNA]</scope>
    <source>
        <strain evidence="1 2">PSC32</strain>
    </source>
</reference>
<dbReference type="RefSeq" id="WP_324181130.1">
    <property type="nucleotide sequence ID" value="NZ_BAABAW010000020.1"/>
</dbReference>
<evidence type="ECO:0000313" key="1">
    <source>
        <dbReference type="EMBL" id="MEB3347110.1"/>
    </source>
</evidence>
<evidence type="ECO:0008006" key="3">
    <source>
        <dbReference type="Google" id="ProtNLM"/>
    </source>
</evidence>
<protein>
    <recommendedName>
        <fullName evidence="3">Immunity protein 26 of polymorphic toxin system</fullName>
    </recommendedName>
</protein>
<name>A0ABU5ZYW7_9FLAO</name>
<gene>
    <name evidence="1" type="ORF">U6A24_16675</name>
</gene>
<keyword evidence="2" id="KW-1185">Reference proteome</keyword>
<organism evidence="1 2">
    <name type="scientific">Aquimarina gracilis</name>
    <dbReference type="NCBI Taxonomy" id="874422"/>
    <lineage>
        <taxon>Bacteria</taxon>
        <taxon>Pseudomonadati</taxon>
        <taxon>Bacteroidota</taxon>
        <taxon>Flavobacteriia</taxon>
        <taxon>Flavobacteriales</taxon>
        <taxon>Flavobacteriaceae</taxon>
        <taxon>Aquimarina</taxon>
    </lineage>
</organism>
<dbReference type="Proteomes" id="UP001327027">
    <property type="component" value="Unassembled WGS sequence"/>
</dbReference>
<proteinExistence type="predicted"/>
<comment type="caution">
    <text evidence="1">The sequence shown here is derived from an EMBL/GenBank/DDBJ whole genome shotgun (WGS) entry which is preliminary data.</text>
</comment>
<dbReference type="EMBL" id="JAYKLX010000007">
    <property type="protein sequence ID" value="MEB3347110.1"/>
    <property type="molecule type" value="Genomic_DNA"/>
</dbReference>
<evidence type="ECO:0000313" key="2">
    <source>
        <dbReference type="Proteomes" id="UP001327027"/>
    </source>
</evidence>
<accession>A0ABU5ZYW7</accession>